<sequence>MLRHIFIINVKEGISDDVVEQKMAEMRAMKEIETVIEDITVGRTRGLFGRPDAVMMVVDLKDKAAFDVLLRSRTHIDIAEKAEEAFDMQSADIAQIEYEPLK</sequence>
<dbReference type="SUPFAM" id="SSF54909">
    <property type="entry name" value="Dimeric alpha+beta barrel"/>
    <property type="match status" value="1"/>
</dbReference>
<dbReference type="EMBL" id="FMYE01000016">
    <property type="protein sequence ID" value="SDB77019.1"/>
    <property type="molecule type" value="Genomic_DNA"/>
</dbReference>
<evidence type="ECO:0000313" key="3">
    <source>
        <dbReference type="Proteomes" id="UP000183670"/>
    </source>
</evidence>
<evidence type="ECO:0000313" key="2">
    <source>
        <dbReference type="EMBL" id="SDB77019.1"/>
    </source>
</evidence>
<dbReference type="PROSITE" id="PS51502">
    <property type="entry name" value="S_R_A_B_BARREL"/>
    <property type="match status" value="1"/>
</dbReference>
<gene>
    <name evidence="2" type="ORF">SAMN05192581_101614</name>
</gene>
<accession>A0A1G6G566</accession>
<name>A0A1G6G566_BACOV</name>
<organism evidence="2 3">
    <name type="scientific">Bacteroides ovatus</name>
    <dbReference type="NCBI Taxonomy" id="28116"/>
    <lineage>
        <taxon>Bacteria</taxon>
        <taxon>Pseudomonadati</taxon>
        <taxon>Bacteroidota</taxon>
        <taxon>Bacteroidia</taxon>
        <taxon>Bacteroidales</taxon>
        <taxon>Bacteroidaceae</taxon>
        <taxon>Bacteroides</taxon>
    </lineage>
</organism>
<dbReference type="Gene3D" id="3.30.70.100">
    <property type="match status" value="1"/>
</dbReference>
<protein>
    <recommendedName>
        <fullName evidence="1">Stress-response A/B barrel domain-containing protein</fullName>
    </recommendedName>
</protein>
<dbReference type="InterPro" id="IPR011008">
    <property type="entry name" value="Dimeric_a/b-barrel"/>
</dbReference>
<proteinExistence type="predicted"/>
<dbReference type="InterPro" id="IPR013097">
    <property type="entry name" value="Dabb"/>
</dbReference>
<reference evidence="2 3" key="1">
    <citation type="submission" date="2016-10" db="EMBL/GenBank/DDBJ databases">
        <authorList>
            <person name="de Groot N.N."/>
        </authorList>
    </citation>
    <scope>NUCLEOTIDE SEQUENCE [LARGE SCALE GENOMIC DNA]</scope>
    <source>
        <strain evidence="2 3">NLAE-zl-C500</strain>
    </source>
</reference>
<dbReference type="RefSeq" id="WP_074557951.1">
    <property type="nucleotide sequence ID" value="NZ_CAKJYZ010000002.1"/>
</dbReference>
<dbReference type="AlphaFoldDB" id="A0A1G6G566"/>
<dbReference type="Proteomes" id="UP000183670">
    <property type="component" value="Unassembled WGS sequence"/>
</dbReference>
<feature type="domain" description="Stress-response A/B barrel" evidence="1">
    <location>
        <begin position="2"/>
        <end position="98"/>
    </location>
</feature>
<evidence type="ECO:0000259" key="1">
    <source>
        <dbReference type="PROSITE" id="PS51502"/>
    </source>
</evidence>